<keyword evidence="1" id="KW-0812">Transmembrane</keyword>
<evidence type="ECO:0000313" key="4">
    <source>
        <dbReference type="Proteomes" id="UP000271087"/>
    </source>
</evidence>
<evidence type="ECO:0000313" key="5">
    <source>
        <dbReference type="WBParaSite" id="nOo.2.0.1.t04624-RA"/>
    </source>
</evidence>
<dbReference type="Pfam" id="PF03370">
    <property type="entry name" value="CBM_21"/>
    <property type="match status" value="1"/>
</dbReference>
<dbReference type="InterPro" id="IPR038175">
    <property type="entry name" value="CBM21_dom_sf"/>
</dbReference>
<evidence type="ECO:0000256" key="1">
    <source>
        <dbReference type="SAM" id="Phobius"/>
    </source>
</evidence>
<reference evidence="3 4" key="2">
    <citation type="submission" date="2018-08" db="EMBL/GenBank/DDBJ databases">
        <authorList>
            <person name="Laetsch R D."/>
            <person name="Stevens L."/>
            <person name="Kumar S."/>
            <person name="Blaxter L. M."/>
        </authorList>
    </citation>
    <scope>NUCLEOTIDE SEQUENCE [LARGE SCALE GENOMIC DNA]</scope>
</reference>
<keyword evidence="1" id="KW-1133">Transmembrane helix</keyword>
<gene>
    <name evidence="3" type="ORF">NOO_LOCUS4624</name>
</gene>
<dbReference type="AlphaFoldDB" id="A0A182E9B4"/>
<dbReference type="PANTHER" id="PTHR12307">
    <property type="entry name" value="PROTEIN PHOSPHATASE 1 REGULATORY SUBUNIT"/>
    <property type="match status" value="1"/>
</dbReference>
<dbReference type="Gene3D" id="2.60.40.2440">
    <property type="entry name" value="Carbohydrate binding type-21 domain"/>
    <property type="match status" value="1"/>
</dbReference>
<organism evidence="5">
    <name type="scientific">Onchocerca ochengi</name>
    <name type="common">Filarial nematode worm</name>
    <dbReference type="NCBI Taxonomy" id="42157"/>
    <lineage>
        <taxon>Eukaryota</taxon>
        <taxon>Metazoa</taxon>
        <taxon>Ecdysozoa</taxon>
        <taxon>Nematoda</taxon>
        <taxon>Chromadorea</taxon>
        <taxon>Rhabditida</taxon>
        <taxon>Spirurina</taxon>
        <taxon>Spiruromorpha</taxon>
        <taxon>Filarioidea</taxon>
        <taxon>Onchocercidae</taxon>
        <taxon>Onchocerca</taxon>
    </lineage>
</organism>
<dbReference type="GO" id="GO:0005979">
    <property type="term" value="P:regulation of glycogen biosynthetic process"/>
    <property type="evidence" value="ECO:0007669"/>
    <property type="project" value="TreeGrafter"/>
</dbReference>
<reference evidence="5" key="1">
    <citation type="submission" date="2016-06" db="UniProtKB">
        <authorList>
            <consortium name="WormBaseParasite"/>
        </authorList>
    </citation>
    <scope>IDENTIFICATION</scope>
</reference>
<dbReference type="GO" id="GO:2001069">
    <property type="term" value="F:glycogen binding"/>
    <property type="evidence" value="ECO:0007669"/>
    <property type="project" value="TreeGrafter"/>
</dbReference>
<dbReference type="GO" id="GO:0000164">
    <property type="term" value="C:protein phosphatase type 1 complex"/>
    <property type="evidence" value="ECO:0007669"/>
    <property type="project" value="TreeGrafter"/>
</dbReference>
<name>A0A182E9B4_ONCOC</name>
<evidence type="ECO:0000313" key="3">
    <source>
        <dbReference type="EMBL" id="VDK73810.1"/>
    </source>
</evidence>
<dbReference type="GO" id="GO:0008157">
    <property type="term" value="F:protein phosphatase 1 binding"/>
    <property type="evidence" value="ECO:0007669"/>
    <property type="project" value="TreeGrafter"/>
</dbReference>
<dbReference type="PANTHER" id="PTHR12307:SF36">
    <property type="entry name" value="GLYCOGEN-BINDING SUBUNIT 76A"/>
    <property type="match status" value="1"/>
</dbReference>
<protein>
    <submittedName>
        <fullName evidence="5">CBM21 domain-containing protein</fullName>
    </submittedName>
</protein>
<dbReference type="STRING" id="42157.A0A182E9B4"/>
<proteinExistence type="predicted"/>
<evidence type="ECO:0000259" key="2">
    <source>
        <dbReference type="PROSITE" id="PS51159"/>
    </source>
</evidence>
<feature type="domain" description="CBM21" evidence="2">
    <location>
        <begin position="182"/>
        <end position="287"/>
    </location>
</feature>
<dbReference type="WBParaSite" id="nOo.2.0.1.t04624-RA">
    <property type="protein sequence ID" value="nOo.2.0.1.t04624-RA"/>
    <property type="gene ID" value="nOo.2.0.1.g04624"/>
</dbReference>
<dbReference type="EMBL" id="UYRW01001076">
    <property type="protein sequence ID" value="VDK73810.1"/>
    <property type="molecule type" value="Genomic_DNA"/>
</dbReference>
<dbReference type="Proteomes" id="UP000271087">
    <property type="component" value="Unassembled WGS sequence"/>
</dbReference>
<accession>A0A182E9B4</accession>
<dbReference type="OrthoDB" id="1881at2759"/>
<feature type="transmembrane region" description="Helical" evidence="1">
    <location>
        <begin position="31"/>
        <end position="55"/>
    </location>
</feature>
<sequence>MCSTPEEARITFHSNSPFSKILTSSRQFTPLFLGLIKFFKIFILPFYICVALALISATVKRAFSSQGALATVEVMLVNSGDDRILSNTSGRNSTSILNNGKSTRGILRSKSDATTPRQRRKIKKNVRFSDCTDLEQLEYAINTQAERHDKYTYETVINGSYRYTSRLQLQRHFWLPQENELICLVDEKCVHLESVRWFGRAITGVVRVKNLAYEKNIEILYTFDNWTTSCTVRGTYTDSPSREQDRFSFCIFLPFLKLGMHIYFCVKYECGGMVYWDSYCNENYKFTCLAVMIYKGNDNNERTILSHPYFNPFDSDYSILF</sequence>
<dbReference type="InterPro" id="IPR050782">
    <property type="entry name" value="PP1_regulatory_subunit_3"/>
</dbReference>
<keyword evidence="4" id="KW-1185">Reference proteome</keyword>
<dbReference type="InterPro" id="IPR005036">
    <property type="entry name" value="CBM21_dom"/>
</dbReference>
<keyword evidence="1" id="KW-0472">Membrane</keyword>
<dbReference type="PROSITE" id="PS51159">
    <property type="entry name" value="CBM21"/>
    <property type="match status" value="1"/>
</dbReference>